<gene>
    <name evidence="1" type="ORF">B0H16DRAFT_1468959</name>
</gene>
<comment type="caution">
    <text evidence="1">The sequence shown here is derived from an EMBL/GenBank/DDBJ whole genome shotgun (WGS) entry which is preliminary data.</text>
</comment>
<reference evidence="1" key="1">
    <citation type="submission" date="2023-03" db="EMBL/GenBank/DDBJ databases">
        <title>Massive genome expansion in bonnet fungi (Mycena s.s.) driven by repeated elements and novel gene families across ecological guilds.</title>
        <authorList>
            <consortium name="Lawrence Berkeley National Laboratory"/>
            <person name="Harder C.B."/>
            <person name="Miyauchi S."/>
            <person name="Viragh M."/>
            <person name="Kuo A."/>
            <person name="Thoen E."/>
            <person name="Andreopoulos B."/>
            <person name="Lu D."/>
            <person name="Skrede I."/>
            <person name="Drula E."/>
            <person name="Henrissat B."/>
            <person name="Morin E."/>
            <person name="Kohler A."/>
            <person name="Barry K."/>
            <person name="LaButti K."/>
            <person name="Morin E."/>
            <person name="Salamov A."/>
            <person name="Lipzen A."/>
            <person name="Mereny Z."/>
            <person name="Hegedus B."/>
            <person name="Baldrian P."/>
            <person name="Stursova M."/>
            <person name="Weitz H."/>
            <person name="Taylor A."/>
            <person name="Grigoriev I.V."/>
            <person name="Nagy L.G."/>
            <person name="Martin F."/>
            <person name="Kauserud H."/>
        </authorList>
    </citation>
    <scope>NUCLEOTIDE SEQUENCE</scope>
    <source>
        <strain evidence="1">CBHHK182m</strain>
    </source>
</reference>
<dbReference type="AlphaFoldDB" id="A0AAD7I135"/>
<organism evidence="1 2">
    <name type="scientific">Mycena metata</name>
    <dbReference type="NCBI Taxonomy" id="1033252"/>
    <lineage>
        <taxon>Eukaryota</taxon>
        <taxon>Fungi</taxon>
        <taxon>Dikarya</taxon>
        <taxon>Basidiomycota</taxon>
        <taxon>Agaricomycotina</taxon>
        <taxon>Agaricomycetes</taxon>
        <taxon>Agaricomycetidae</taxon>
        <taxon>Agaricales</taxon>
        <taxon>Marasmiineae</taxon>
        <taxon>Mycenaceae</taxon>
        <taxon>Mycena</taxon>
    </lineage>
</organism>
<proteinExistence type="predicted"/>
<name>A0AAD7I135_9AGAR</name>
<accession>A0AAD7I135</accession>
<keyword evidence="2" id="KW-1185">Reference proteome</keyword>
<evidence type="ECO:0000313" key="2">
    <source>
        <dbReference type="Proteomes" id="UP001215598"/>
    </source>
</evidence>
<dbReference type="EMBL" id="JARKIB010000150">
    <property type="protein sequence ID" value="KAJ7731783.1"/>
    <property type="molecule type" value="Genomic_DNA"/>
</dbReference>
<sequence length="108" mass="11725">MHKLGGNQNLGLIGPKWKSQWRVEELAKAKSAAELGHPDLGGLSKRKRVALGSRSIRANNSPNFGRKRRVQGRVWENLSFVADARVGVGVAAANINVDEVLNAGMLKK</sequence>
<protein>
    <submittedName>
        <fullName evidence="1">Uncharacterized protein</fullName>
    </submittedName>
</protein>
<evidence type="ECO:0000313" key="1">
    <source>
        <dbReference type="EMBL" id="KAJ7731783.1"/>
    </source>
</evidence>
<dbReference type="Proteomes" id="UP001215598">
    <property type="component" value="Unassembled WGS sequence"/>
</dbReference>